<dbReference type="OrthoDB" id="419455at2759"/>
<feature type="coiled-coil region" evidence="6">
    <location>
        <begin position="195"/>
        <end position="226"/>
    </location>
</feature>
<dbReference type="PANTHER" id="PTHR11969:SF99">
    <property type="entry name" value="MAX-BINDING PROTEIN MNT"/>
    <property type="match status" value="1"/>
</dbReference>
<keyword evidence="5" id="KW-0539">Nucleus</keyword>
<organism evidence="8">
    <name type="scientific">Medioppia subpectinata</name>
    <dbReference type="NCBI Taxonomy" id="1979941"/>
    <lineage>
        <taxon>Eukaryota</taxon>
        <taxon>Metazoa</taxon>
        <taxon>Ecdysozoa</taxon>
        <taxon>Arthropoda</taxon>
        <taxon>Chelicerata</taxon>
        <taxon>Arachnida</taxon>
        <taxon>Acari</taxon>
        <taxon>Acariformes</taxon>
        <taxon>Sarcoptiformes</taxon>
        <taxon>Oribatida</taxon>
        <taxon>Brachypylina</taxon>
        <taxon>Oppioidea</taxon>
        <taxon>Oppiidae</taxon>
        <taxon>Medioppia</taxon>
    </lineage>
</organism>
<dbReference type="GO" id="GO:0046983">
    <property type="term" value="F:protein dimerization activity"/>
    <property type="evidence" value="ECO:0007669"/>
    <property type="project" value="InterPro"/>
</dbReference>
<dbReference type="Pfam" id="PF00010">
    <property type="entry name" value="HLH"/>
    <property type="match status" value="1"/>
</dbReference>
<protein>
    <recommendedName>
        <fullName evidence="7">BHLH domain-containing protein</fullName>
    </recommendedName>
</protein>
<dbReference type="Gene3D" id="4.10.280.10">
    <property type="entry name" value="Helix-loop-helix DNA-binding domain"/>
    <property type="match status" value="1"/>
</dbReference>
<evidence type="ECO:0000256" key="3">
    <source>
        <dbReference type="ARBA" id="ARBA00023125"/>
    </source>
</evidence>
<dbReference type="SUPFAM" id="SSF47459">
    <property type="entry name" value="HLH, helix-loop-helix DNA-binding domain"/>
    <property type="match status" value="1"/>
</dbReference>
<dbReference type="SMART" id="SM00353">
    <property type="entry name" value="HLH"/>
    <property type="match status" value="1"/>
</dbReference>
<keyword evidence="2" id="KW-0805">Transcription regulation</keyword>
<dbReference type="GO" id="GO:0000981">
    <property type="term" value="F:DNA-binding transcription factor activity, RNA polymerase II-specific"/>
    <property type="evidence" value="ECO:0007669"/>
    <property type="project" value="TreeGrafter"/>
</dbReference>
<dbReference type="GO" id="GO:0000978">
    <property type="term" value="F:RNA polymerase II cis-regulatory region sequence-specific DNA binding"/>
    <property type="evidence" value="ECO:0007669"/>
    <property type="project" value="TreeGrafter"/>
</dbReference>
<sequence length="319" mass="36246">MSLDTLLEAAEYLDHIQKTDSSDDQKHNIGTDSYDDEEVVEPLATYHLRVDPNVPISVQFHTYTACAAATQPMSAMATSDGWTTTSITSTKRNAHQNVGHLIMNDMNASSTIRPAMNANLPMNGVNGMNANHKNKDHSSYSRHREMHKTLEKNRRAHLRHCFEVLKEELPVNEYNEKKSSHINIISCAIRYIQHLKRTESELNHQTERLVRTKMRFQNQIAQLRDDLKDVVIGSRIHTIHTTDQNSSDLYSDDNCLQFEHQLDEQSDEEVIIDLETGEECYDDETTTTASECADDIRETGSASKLSRSLANAIVYKCHA</sequence>
<dbReference type="AlphaFoldDB" id="A0A7R9KLM3"/>
<dbReference type="EMBL" id="CAJPIZ010002966">
    <property type="protein sequence ID" value="CAG2105742.1"/>
    <property type="molecule type" value="Genomic_DNA"/>
</dbReference>
<feature type="domain" description="BHLH" evidence="7">
    <location>
        <begin position="142"/>
        <end position="195"/>
    </location>
</feature>
<evidence type="ECO:0000256" key="2">
    <source>
        <dbReference type="ARBA" id="ARBA00023015"/>
    </source>
</evidence>
<reference evidence="8" key="1">
    <citation type="submission" date="2020-11" db="EMBL/GenBank/DDBJ databases">
        <authorList>
            <person name="Tran Van P."/>
        </authorList>
    </citation>
    <scope>NUCLEOTIDE SEQUENCE</scope>
</reference>
<proteinExistence type="predicted"/>
<dbReference type="InterPro" id="IPR036638">
    <property type="entry name" value="HLH_DNA-bd_sf"/>
</dbReference>
<comment type="subcellular location">
    <subcellularLocation>
        <location evidence="1">Nucleus</location>
    </subcellularLocation>
</comment>
<dbReference type="GO" id="GO:0005634">
    <property type="term" value="C:nucleus"/>
    <property type="evidence" value="ECO:0007669"/>
    <property type="project" value="UniProtKB-SubCell"/>
</dbReference>
<evidence type="ECO:0000259" key="7">
    <source>
        <dbReference type="PROSITE" id="PS50888"/>
    </source>
</evidence>
<accession>A0A7R9KLM3</accession>
<keyword evidence="3" id="KW-0238">DNA-binding</keyword>
<evidence type="ECO:0000313" key="8">
    <source>
        <dbReference type="EMBL" id="CAD7625312.1"/>
    </source>
</evidence>
<dbReference type="PROSITE" id="PS50888">
    <property type="entry name" value="BHLH"/>
    <property type="match status" value="1"/>
</dbReference>
<keyword evidence="4" id="KW-0804">Transcription</keyword>
<dbReference type="InterPro" id="IPR011598">
    <property type="entry name" value="bHLH_dom"/>
</dbReference>
<evidence type="ECO:0000313" key="9">
    <source>
        <dbReference type="Proteomes" id="UP000759131"/>
    </source>
</evidence>
<gene>
    <name evidence="8" type="ORF">OSB1V03_LOCUS5747</name>
</gene>
<name>A0A7R9KLM3_9ACAR</name>
<keyword evidence="9" id="KW-1185">Reference proteome</keyword>
<dbReference type="Proteomes" id="UP000759131">
    <property type="component" value="Unassembled WGS sequence"/>
</dbReference>
<keyword evidence="6" id="KW-0175">Coiled coil</keyword>
<dbReference type="PANTHER" id="PTHR11969">
    <property type="entry name" value="MAX DIMERIZATION, MAD"/>
    <property type="match status" value="1"/>
</dbReference>
<evidence type="ECO:0000256" key="5">
    <source>
        <dbReference type="ARBA" id="ARBA00023242"/>
    </source>
</evidence>
<evidence type="ECO:0000256" key="6">
    <source>
        <dbReference type="SAM" id="Coils"/>
    </source>
</evidence>
<evidence type="ECO:0000256" key="4">
    <source>
        <dbReference type="ARBA" id="ARBA00023163"/>
    </source>
</evidence>
<dbReference type="EMBL" id="OC857541">
    <property type="protein sequence ID" value="CAD7625312.1"/>
    <property type="molecule type" value="Genomic_DNA"/>
</dbReference>
<evidence type="ECO:0000256" key="1">
    <source>
        <dbReference type="ARBA" id="ARBA00004123"/>
    </source>
</evidence>